<sequence>MMGATTSITRPFHLCPAGTPISPRAGLDPSPQGEGGAAGAGWGSLSGSDLAGEGATPPDLAGREATLPLRGGIAAHVVMRVRAALLKAGEHHA</sequence>
<dbReference type="AlphaFoldDB" id="A0A2V3U1B9"/>
<organism evidence="2 3">
    <name type="scientific">Chelatococcus asaccharovorans</name>
    <dbReference type="NCBI Taxonomy" id="28210"/>
    <lineage>
        <taxon>Bacteria</taxon>
        <taxon>Pseudomonadati</taxon>
        <taxon>Pseudomonadota</taxon>
        <taxon>Alphaproteobacteria</taxon>
        <taxon>Hyphomicrobiales</taxon>
        <taxon>Chelatococcaceae</taxon>
        <taxon>Chelatococcus</taxon>
    </lineage>
</organism>
<dbReference type="EMBL" id="QJJK01000009">
    <property type="protein sequence ID" value="PXW55811.1"/>
    <property type="molecule type" value="Genomic_DNA"/>
</dbReference>
<comment type="caution">
    <text evidence="2">The sequence shown here is derived from an EMBL/GenBank/DDBJ whole genome shotgun (WGS) entry which is preliminary data.</text>
</comment>
<keyword evidence="3" id="KW-1185">Reference proteome</keyword>
<dbReference type="RefSeq" id="WP_110376581.1">
    <property type="nucleotide sequence ID" value="NZ_JAHBRY010000001.1"/>
</dbReference>
<feature type="region of interest" description="Disordered" evidence="1">
    <location>
        <begin position="1"/>
        <end position="64"/>
    </location>
</feature>
<evidence type="ECO:0000313" key="2">
    <source>
        <dbReference type="EMBL" id="PXW55811.1"/>
    </source>
</evidence>
<feature type="compositionally biased region" description="Gly residues" evidence="1">
    <location>
        <begin position="33"/>
        <end position="44"/>
    </location>
</feature>
<accession>A0A2V3U1B9</accession>
<gene>
    <name evidence="2" type="ORF">C7450_109223</name>
</gene>
<proteinExistence type="predicted"/>
<reference evidence="2 3" key="1">
    <citation type="submission" date="2018-05" db="EMBL/GenBank/DDBJ databases">
        <title>Genomic Encyclopedia of Type Strains, Phase IV (KMG-IV): sequencing the most valuable type-strain genomes for metagenomic binning, comparative biology and taxonomic classification.</title>
        <authorList>
            <person name="Goeker M."/>
        </authorList>
    </citation>
    <scope>NUCLEOTIDE SEQUENCE [LARGE SCALE GENOMIC DNA]</scope>
    <source>
        <strain evidence="2 3">DSM 6462</strain>
    </source>
</reference>
<evidence type="ECO:0000256" key="1">
    <source>
        <dbReference type="SAM" id="MobiDB-lite"/>
    </source>
</evidence>
<protein>
    <submittedName>
        <fullName evidence="2">Uncharacterized protein</fullName>
    </submittedName>
</protein>
<dbReference type="Proteomes" id="UP000248021">
    <property type="component" value="Unassembled WGS sequence"/>
</dbReference>
<evidence type="ECO:0000313" key="3">
    <source>
        <dbReference type="Proteomes" id="UP000248021"/>
    </source>
</evidence>
<name>A0A2V3U1B9_9HYPH</name>